<reference evidence="1" key="1">
    <citation type="journal article" date="2014" name="Int. J. Syst. Evol. Microbiol.">
        <title>Complete genome sequence of Corynebacterium casei LMG S-19264T (=DSM 44701T), isolated from a smear-ripened cheese.</title>
        <authorList>
            <consortium name="US DOE Joint Genome Institute (JGI-PGF)"/>
            <person name="Walter F."/>
            <person name="Albersmeier A."/>
            <person name="Kalinowski J."/>
            <person name="Ruckert C."/>
        </authorList>
    </citation>
    <scope>NUCLEOTIDE SEQUENCE</scope>
    <source>
        <strain evidence="1">CGMCC 1.15178</strain>
    </source>
</reference>
<organism evidence="1 2">
    <name type="scientific">Paenibacillus nasutitermitis</name>
    <dbReference type="NCBI Taxonomy" id="1652958"/>
    <lineage>
        <taxon>Bacteria</taxon>
        <taxon>Bacillati</taxon>
        <taxon>Bacillota</taxon>
        <taxon>Bacilli</taxon>
        <taxon>Bacillales</taxon>
        <taxon>Paenibacillaceae</taxon>
        <taxon>Paenibacillus</taxon>
    </lineage>
</organism>
<dbReference type="Proteomes" id="UP000612456">
    <property type="component" value="Unassembled WGS sequence"/>
</dbReference>
<sequence length="44" mass="4529">MVVLDIDPSRENDPCLQEGVSLIGDTLSELGISSIPKTSGATGL</sequence>
<gene>
    <name evidence="1" type="ORF">GCM10010911_21080</name>
</gene>
<protein>
    <submittedName>
        <fullName evidence="1">Uncharacterized protein</fullName>
    </submittedName>
</protein>
<proteinExistence type="predicted"/>
<reference evidence="1" key="2">
    <citation type="submission" date="2020-09" db="EMBL/GenBank/DDBJ databases">
        <authorList>
            <person name="Sun Q."/>
            <person name="Zhou Y."/>
        </authorList>
    </citation>
    <scope>NUCLEOTIDE SEQUENCE</scope>
    <source>
        <strain evidence="1">CGMCC 1.15178</strain>
    </source>
</reference>
<comment type="caution">
    <text evidence="1">The sequence shown here is derived from an EMBL/GenBank/DDBJ whole genome shotgun (WGS) entry which is preliminary data.</text>
</comment>
<keyword evidence="2" id="KW-1185">Reference proteome</keyword>
<dbReference type="RefSeq" id="WP_268239501.1">
    <property type="nucleotide sequence ID" value="NZ_BMHP01000002.1"/>
</dbReference>
<accession>A0A916YVR8</accession>
<dbReference type="AlphaFoldDB" id="A0A916YVR8"/>
<dbReference type="EMBL" id="BMHP01000002">
    <property type="protein sequence ID" value="GGD63078.1"/>
    <property type="molecule type" value="Genomic_DNA"/>
</dbReference>
<evidence type="ECO:0000313" key="2">
    <source>
        <dbReference type="Proteomes" id="UP000612456"/>
    </source>
</evidence>
<evidence type="ECO:0000313" key="1">
    <source>
        <dbReference type="EMBL" id="GGD63078.1"/>
    </source>
</evidence>
<name>A0A916YVR8_9BACL</name>